<proteinExistence type="predicted"/>
<dbReference type="Proteomes" id="UP000248405">
    <property type="component" value="Unassembled WGS sequence"/>
</dbReference>
<reference evidence="1" key="1">
    <citation type="submission" date="2016-12" db="EMBL/GenBank/DDBJ databases">
        <title>The genomes of Aspergillus section Nigri reveals drivers in fungal speciation.</title>
        <authorList>
            <consortium name="DOE Joint Genome Institute"/>
            <person name="Vesth T.C."/>
            <person name="Nybo J."/>
            <person name="Theobald S."/>
            <person name="Brandl J."/>
            <person name="Frisvad J.C."/>
            <person name="Nielsen K.F."/>
            <person name="Lyhne E.K."/>
            <person name="Kogle M.E."/>
            <person name="Kuo A."/>
            <person name="Riley R."/>
            <person name="Clum A."/>
            <person name="Nolan M."/>
            <person name="Lipzen A."/>
            <person name="Salamov A."/>
            <person name="Henrissat B."/>
            <person name="Wiebenga A."/>
            <person name="De Vries R.P."/>
            <person name="Grigoriev I.V."/>
            <person name="Mortensen U.H."/>
            <person name="Andersen M.R."/>
            <person name="Baker S.E."/>
        </authorList>
    </citation>
    <scope>NUCLEOTIDE SEQUENCE [LARGE SCALE GENOMIC DNA]</scope>
    <source>
        <strain evidence="1">CBS 113365</strain>
    </source>
</reference>
<organism evidence="1 2">
    <name type="scientific">Aspergillus vadensis (strain CBS 113365 / IMI 142717 / IBT 24658)</name>
    <dbReference type="NCBI Taxonomy" id="1448311"/>
    <lineage>
        <taxon>Eukaryota</taxon>
        <taxon>Fungi</taxon>
        <taxon>Dikarya</taxon>
        <taxon>Ascomycota</taxon>
        <taxon>Pezizomycotina</taxon>
        <taxon>Eurotiomycetes</taxon>
        <taxon>Eurotiomycetidae</taxon>
        <taxon>Eurotiales</taxon>
        <taxon>Aspergillaceae</taxon>
        <taxon>Aspergillus</taxon>
        <taxon>Aspergillus subgen. Circumdati</taxon>
    </lineage>
</organism>
<dbReference type="EMBL" id="KZ821620">
    <property type="protein sequence ID" value="PYH70890.1"/>
    <property type="molecule type" value="Genomic_DNA"/>
</dbReference>
<evidence type="ECO:0000313" key="2">
    <source>
        <dbReference type="Proteomes" id="UP000248405"/>
    </source>
</evidence>
<dbReference type="Pfam" id="PF11951">
    <property type="entry name" value="Fungal_trans_2"/>
    <property type="match status" value="1"/>
</dbReference>
<dbReference type="AlphaFoldDB" id="A0A319BJ15"/>
<protein>
    <submittedName>
        <fullName evidence="1">Uncharacterized protein</fullName>
    </submittedName>
</protein>
<dbReference type="InterPro" id="IPR021858">
    <property type="entry name" value="Fun_TF"/>
</dbReference>
<dbReference type="OrthoDB" id="3469225at2759"/>
<name>A0A319BJ15_ASPVC</name>
<dbReference type="GeneID" id="37206845"/>
<dbReference type="PANTHER" id="PTHR37540">
    <property type="entry name" value="TRANSCRIPTION FACTOR (ACR-2), PUTATIVE-RELATED-RELATED"/>
    <property type="match status" value="1"/>
</dbReference>
<accession>A0A319BJ15</accession>
<keyword evidence="2" id="KW-1185">Reference proteome</keyword>
<dbReference type="PANTHER" id="PTHR37540:SF5">
    <property type="entry name" value="TRANSCRIPTION FACTOR DOMAIN-CONTAINING PROTEIN"/>
    <property type="match status" value="1"/>
</dbReference>
<dbReference type="RefSeq" id="XP_025564684.1">
    <property type="nucleotide sequence ID" value="XM_025702253.1"/>
</dbReference>
<sequence length="459" mass="52078">MELSPSAEDDFVFVNVSHPDEVKSASTQRTIRRRVMRDIGRSRRRTRPGQRTWPVTLRALSKPVTEHIPVSIDPCNTTFYPGAMSDRALQLMHFMTTDRDYVFRPFRTVWFSMALTDTTAVLVALANAAMFLDQRLRAQSYRYETSAECLSYYGQCVRQVTHRLANTHERLSQGVITAILGLTCHDLYVGTLDRWKIHISGLGRIIHLRGGYRGLDDSITRFAIWLDVVGSVMEDTRPRLPTPPGFGSQVPNILSPTLRKLLEDLAARYDYFSDMATAFSYANFLVQHTDGSLRRSETVWLNEDNLTVIELFGPATHFLLSMSRPTEINPSATDIPVLQLREALRLVLLLFLGTLKQAVFLFTAHECEYLRCKLSTLILQMEKANYDDSFLKLYLWVIVTMSRLSHSIQSSMYLDDISAVLNLLGMDSKEGLDLVRSILSIDILDGYLPFLSALETSGS</sequence>
<gene>
    <name evidence="1" type="ORF">BO88DRAFT_257087</name>
</gene>
<evidence type="ECO:0000313" key="1">
    <source>
        <dbReference type="EMBL" id="PYH70890.1"/>
    </source>
</evidence>